<dbReference type="InterPro" id="IPR052910">
    <property type="entry name" value="ABC-Purine-Binding"/>
</dbReference>
<dbReference type="Proteomes" id="UP000824094">
    <property type="component" value="Unassembled WGS sequence"/>
</dbReference>
<dbReference type="EMBL" id="DVNF01000009">
    <property type="protein sequence ID" value="HIU59803.1"/>
    <property type="molecule type" value="Genomic_DNA"/>
</dbReference>
<proteinExistence type="predicted"/>
<evidence type="ECO:0000256" key="2">
    <source>
        <dbReference type="SAM" id="SignalP"/>
    </source>
</evidence>
<dbReference type="AlphaFoldDB" id="A0A9D1MG10"/>
<feature type="signal peptide" evidence="2">
    <location>
        <begin position="1"/>
        <end position="24"/>
    </location>
</feature>
<reference evidence="4" key="1">
    <citation type="submission" date="2020-10" db="EMBL/GenBank/DDBJ databases">
        <authorList>
            <person name="Gilroy R."/>
        </authorList>
    </citation>
    <scope>NUCLEOTIDE SEQUENCE</scope>
    <source>
        <strain evidence="4">18911</strain>
    </source>
</reference>
<reference evidence="4" key="2">
    <citation type="journal article" date="2021" name="PeerJ">
        <title>Extensive microbial diversity within the chicken gut microbiome revealed by metagenomics and culture.</title>
        <authorList>
            <person name="Gilroy R."/>
            <person name="Ravi A."/>
            <person name="Getino M."/>
            <person name="Pursley I."/>
            <person name="Horton D.L."/>
            <person name="Alikhan N.F."/>
            <person name="Baker D."/>
            <person name="Gharbi K."/>
            <person name="Hall N."/>
            <person name="Watson M."/>
            <person name="Adriaenssens E.M."/>
            <person name="Foster-Nyarko E."/>
            <person name="Jarju S."/>
            <person name="Secka A."/>
            <person name="Antonio M."/>
            <person name="Oren A."/>
            <person name="Chaudhuri R.R."/>
            <person name="La Ragione R."/>
            <person name="Hildebrand F."/>
            <person name="Pallen M.J."/>
        </authorList>
    </citation>
    <scope>NUCLEOTIDE SEQUENCE</scope>
    <source>
        <strain evidence="4">18911</strain>
    </source>
</reference>
<feature type="chain" id="PRO_5038800278" evidence="2">
    <location>
        <begin position="25"/>
        <end position="410"/>
    </location>
</feature>
<dbReference type="PROSITE" id="PS51257">
    <property type="entry name" value="PROKAR_LIPOPROTEIN"/>
    <property type="match status" value="1"/>
</dbReference>
<evidence type="ECO:0000259" key="3">
    <source>
        <dbReference type="Pfam" id="PF02608"/>
    </source>
</evidence>
<dbReference type="PANTHER" id="PTHR43208">
    <property type="entry name" value="ABC TRANSPORTER SUBSTRATE-BINDING PROTEIN"/>
    <property type="match status" value="1"/>
</dbReference>
<sequence length="410" mass="44780">MKLRKVLAIVLVVAVLAAVGIALTACNDDENTLYFGPEDADILFGLICLHDENSTYDKNFIDAAEAMANKMGVRVIVKTGIPEDATCYDVAVDLADQGCDIVFADSFGHETHIMRAAEEFPEVKFGHATGTYAHTSDLNNFYNAFASIYEGRYLAGIVAGYEIKSMIDNGEITASQAKMGYVGAFPYAEVVSGFTSFYLGAKSVVPEVTMEVRYTNSWYDPEAEENTAKALINNNCILISQHADSYGAPDACEEAGVPNVTYNISTKSTHANTYLVGSKINWEPYYEVMVNAVRNNTEIPKDWTGTLNTDSVQILEYGNSVSEAAKTAVNTALEKMKNGTLKVFDLSKFTCADLIVDGNNADVDTDAAYTPDHNVIKTENGITYFSESDTEFRSAPYFTYIIDGITSITE</sequence>
<evidence type="ECO:0000256" key="1">
    <source>
        <dbReference type="ARBA" id="ARBA00022729"/>
    </source>
</evidence>
<evidence type="ECO:0000313" key="5">
    <source>
        <dbReference type="Proteomes" id="UP000824094"/>
    </source>
</evidence>
<comment type="caution">
    <text evidence="4">The sequence shown here is derived from an EMBL/GenBank/DDBJ whole genome shotgun (WGS) entry which is preliminary data.</text>
</comment>
<keyword evidence="1 2" id="KW-0732">Signal</keyword>
<evidence type="ECO:0000313" key="4">
    <source>
        <dbReference type="EMBL" id="HIU59803.1"/>
    </source>
</evidence>
<dbReference type="GO" id="GO:0005886">
    <property type="term" value="C:plasma membrane"/>
    <property type="evidence" value="ECO:0007669"/>
    <property type="project" value="InterPro"/>
</dbReference>
<name>A0A9D1MG10_9FIRM</name>
<dbReference type="Pfam" id="PF02608">
    <property type="entry name" value="Bmp"/>
    <property type="match status" value="1"/>
</dbReference>
<dbReference type="Gene3D" id="3.40.50.2300">
    <property type="match status" value="2"/>
</dbReference>
<dbReference type="PANTHER" id="PTHR43208:SF1">
    <property type="entry name" value="ABC TRANSPORTER SUBSTRATE-BINDING PROTEIN"/>
    <property type="match status" value="1"/>
</dbReference>
<accession>A0A9D1MG10</accession>
<dbReference type="InterPro" id="IPR003760">
    <property type="entry name" value="PnrA-like"/>
</dbReference>
<feature type="domain" description="ABC transporter substrate-binding protein PnrA-like" evidence="3">
    <location>
        <begin position="56"/>
        <end position="343"/>
    </location>
</feature>
<protein>
    <submittedName>
        <fullName evidence="4">BMP family ABC transporter substrate-binding protein</fullName>
    </submittedName>
</protein>
<gene>
    <name evidence="4" type="ORF">IAB05_00260</name>
</gene>
<organism evidence="4 5">
    <name type="scientific">Candidatus Stercoripulliclostridium merdigallinarum</name>
    <dbReference type="NCBI Taxonomy" id="2840951"/>
    <lineage>
        <taxon>Bacteria</taxon>
        <taxon>Bacillati</taxon>
        <taxon>Bacillota</taxon>
        <taxon>Clostridia</taxon>
        <taxon>Eubacteriales</taxon>
        <taxon>Candidatus Stercoripulliclostridium</taxon>
    </lineage>
</organism>
<dbReference type="CDD" id="cd19963">
    <property type="entry name" value="PBP1_BMP-like"/>
    <property type="match status" value="1"/>
</dbReference>